<feature type="non-terminal residue" evidence="2">
    <location>
        <position position="1"/>
    </location>
</feature>
<dbReference type="Gene3D" id="3.40.50.150">
    <property type="entry name" value="Vaccinia Virus protein VP39"/>
    <property type="match status" value="1"/>
</dbReference>
<accession>A0A9N9FRK3</accession>
<dbReference type="AlphaFoldDB" id="A0A9N9FRK3"/>
<comment type="caution">
    <text evidence="2">The sequence shown here is derived from an EMBL/GenBank/DDBJ whole genome shotgun (WGS) entry which is preliminary data.</text>
</comment>
<gene>
    <name evidence="2" type="ORF">ALEPTO_LOCUS5896</name>
</gene>
<reference evidence="2" key="1">
    <citation type="submission" date="2021-06" db="EMBL/GenBank/DDBJ databases">
        <authorList>
            <person name="Kallberg Y."/>
            <person name="Tangrot J."/>
            <person name="Rosling A."/>
        </authorList>
    </citation>
    <scope>NUCLEOTIDE SEQUENCE</scope>
    <source>
        <strain evidence="2">FL130A</strain>
    </source>
</reference>
<dbReference type="CDD" id="cd02440">
    <property type="entry name" value="AdoMet_MTases"/>
    <property type="match status" value="1"/>
</dbReference>
<dbReference type="SUPFAM" id="SSF53335">
    <property type="entry name" value="S-adenosyl-L-methionine-dependent methyltransferases"/>
    <property type="match status" value="1"/>
</dbReference>
<evidence type="ECO:0000259" key="1">
    <source>
        <dbReference type="Pfam" id="PF13649"/>
    </source>
</evidence>
<evidence type="ECO:0000313" key="3">
    <source>
        <dbReference type="Proteomes" id="UP000789508"/>
    </source>
</evidence>
<proteinExistence type="predicted"/>
<dbReference type="InterPro" id="IPR029063">
    <property type="entry name" value="SAM-dependent_MTases_sf"/>
</dbReference>
<protein>
    <submittedName>
        <fullName evidence="2">2426_t:CDS:1</fullName>
    </submittedName>
</protein>
<keyword evidence="3" id="KW-1185">Reference proteome</keyword>
<dbReference type="PANTHER" id="PTHR43591:SF24">
    <property type="entry name" value="2-METHOXY-6-POLYPRENYL-1,4-BENZOQUINOL METHYLASE, MITOCHONDRIAL"/>
    <property type="match status" value="1"/>
</dbReference>
<dbReference type="Proteomes" id="UP000789508">
    <property type="component" value="Unassembled WGS sequence"/>
</dbReference>
<sequence length="296" mass="33958">MGHHISKQTSQITLRKNGSELLINYLEIYPYIRIDGRIFQVDNERYVMPCDIPEKERLQTQHELYKIIWNSNFSSPIHEKLQEGGMRVLDIGCGSGTWILDMAKEYPASTFLGIDIMEISSNIIQPSNAGFLQFNVLNGLPFPNETFDFIYQRFLWAAFTSKQWIQLIHEYIRITKKGGMIELMDFEAKIHNPGPIAKKFSDALQQHLISNGISTKIQTQIRNIIESSDKFESIKILEKRTPVGNWQRKSDGIHGTKLLDNTVAALKTLEVALKAVLGVNDQEYKVMLEQFTHEGL</sequence>
<dbReference type="Pfam" id="PF13649">
    <property type="entry name" value="Methyltransf_25"/>
    <property type="match status" value="1"/>
</dbReference>
<name>A0A9N9FRK3_9GLOM</name>
<dbReference type="PANTHER" id="PTHR43591">
    <property type="entry name" value="METHYLTRANSFERASE"/>
    <property type="match status" value="1"/>
</dbReference>
<dbReference type="InterPro" id="IPR041698">
    <property type="entry name" value="Methyltransf_25"/>
</dbReference>
<dbReference type="OrthoDB" id="2013972at2759"/>
<dbReference type="EMBL" id="CAJVPS010001827">
    <property type="protein sequence ID" value="CAG8551462.1"/>
    <property type="molecule type" value="Genomic_DNA"/>
</dbReference>
<feature type="domain" description="Methyltransferase" evidence="1">
    <location>
        <begin position="88"/>
        <end position="179"/>
    </location>
</feature>
<evidence type="ECO:0000313" key="2">
    <source>
        <dbReference type="EMBL" id="CAG8551462.1"/>
    </source>
</evidence>
<dbReference type="GO" id="GO:0008168">
    <property type="term" value="F:methyltransferase activity"/>
    <property type="evidence" value="ECO:0007669"/>
    <property type="project" value="TreeGrafter"/>
</dbReference>
<organism evidence="2 3">
    <name type="scientific">Ambispora leptoticha</name>
    <dbReference type="NCBI Taxonomy" id="144679"/>
    <lineage>
        <taxon>Eukaryota</taxon>
        <taxon>Fungi</taxon>
        <taxon>Fungi incertae sedis</taxon>
        <taxon>Mucoromycota</taxon>
        <taxon>Glomeromycotina</taxon>
        <taxon>Glomeromycetes</taxon>
        <taxon>Archaeosporales</taxon>
        <taxon>Ambisporaceae</taxon>
        <taxon>Ambispora</taxon>
    </lineage>
</organism>